<evidence type="ECO:0000313" key="1">
    <source>
        <dbReference type="EMBL" id="OAE34228.1"/>
    </source>
</evidence>
<evidence type="ECO:0000313" key="2">
    <source>
        <dbReference type="Proteomes" id="UP000077202"/>
    </source>
</evidence>
<organism evidence="1 2">
    <name type="scientific">Marchantia polymorpha subsp. ruderalis</name>
    <dbReference type="NCBI Taxonomy" id="1480154"/>
    <lineage>
        <taxon>Eukaryota</taxon>
        <taxon>Viridiplantae</taxon>
        <taxon>Streptophyta</taxon>
        <taxon>Embryophyta</taxon>
        <taxon>Marchantiophyta</taxon>
        <taxon>Marchantiopsida</taxon>
        <taxon>Marchantiidae</taxon>
        <taxon>Marchantiales</taxon>
        <taxon>Marchantiaceae</taxon>
        <taxon>Marchantia</taxon>
    </lineage>
</organism>
<comment type="caution">
    <text evidence="1">The sequence shown here is derived from an EMBL/GenBank/DDBJ whole genome shotgun (WGS) entry which is preliminary data.</text>
</comment>
<dbReference type="EMBL" id="LVLJ01000437">
    <property type="protein sequence ID" value="OAE34228.1"/>
    <property type="molecule type" value="Genomic_DNA"/>
</dbReference>
<dbReference type="Proteomes" id="UP000077202">
    <property type="component" value="Unassembled WGS sequence"/>
</dbReference>
<keyword evidence="2" id="KW-1185">Reference proteome</keyword>
<name>A0A176WM67_MARPO</name>
<proteinExistence type="predicted"/>
<accession>A0A176WM67</accession>
<sequence length="127" mass="14694">MDGWEDVSNNSIYVVIAITSQTMDLGHTTLYRKKNYNDIRLDIAHLAKGWKFTKMDTISLLAELNDYINRSGVFTNNSNRDFAIDLWHLLLGDFDMYFDFAKYQLESSPNVTKAAVEKEVEITDEED</sequence>
<dbReference type="AlphaFoldDB" id="A0A176WM67"/>
<gene>
    <name evidence="1" type="ORF">AXG93_1099s1070</name>
</gene>
<reference evidence="1" key="1">
    <citation type="submission" date="2016-03" db="EMBL/GenBank/DDBJ databases">
        <title>Mechanisms controlling the formation of the plant cell surface in tip-growing cells are functionally conserved among land plants.</title>
        <authorList>
            <person name="Honkanen S."/>
            <person name="Jones V.A."/>
            <person name="Morieri G."/>
            <person name="Champion C."/>
            <person name="Hetherington A.J."/>
            <person name="Kelly S."/>
            <person name="Saint-Marcoux D."/>
            <person name="Proust H."/>
            <person name="Prescott H."/>
            <person name="Dolan L."/>
        </authorList>
    </citation>
    <scope>NUCLEOTIDE SEQUENCE [LARGE SCALE GENOMIC DNA]</scope>
    <source>
        <tissue evidence="1">Whole gametophyte</tissue>
    </source>
</reference>
<protein>
    <submittedName>
        <fullName evidence="1">Uncharacterized protein</fullName>
    </submittedName>
</protein>